<organism evidence="1 2">
    <name type="scientific">Phnomibacter ginsenosidimutans</name>
    <dbReference type="NCBI Taxonomy" id="2676868"/>
    <lineage>
        <taxon>Bacteria</taxon>
        <taxon>Pseudomonadati</taxon>
        <taxon>Bacteroidota</taxon>
        <taxon>Chitinophagia</taxon>
        <taxon>Chitinophagales</taxon>
        <taxon>Chitinophagaceae</taxon>
        <taxon>Phnomibacter</taxon>
    </lineage>
</organism>
<dbReference type="KEGG" id="fls:GLV81_18450"/>
<evidence type="ECO:0000313" key="2">
    <source>
        <dbReference type="Proteomes" id="UP000426027"/>
    </source>
</evidence>
<sequence>MQRILVVLLVLLAAACQKEKILVEPTQDEAVDGQKAGLNPERMGRETVRFHVSKRKGEIDLDDLDWDKFSIVRKSAKMIAVKIPLNSCDAVNYKFLIVNVENGKLTSIFRNEIKYKVENGKRTLPEFLRNYNYQTKKWVEYDLRSKSKAKDDKDGKSSGIDKKSLVSPGGTLPMVTIVGTYSNGSTTTFSSSTSYVLATMLGISGSSGSGSGTGGGGADGGIVDNGNYTYLDYLDPLYTNNDGGGSLQTEVIEWEMDESPQQTAIDLDEYLKCFDNVPDAGSNFSIKVMVDIPVDANPNSLINVGATGLSVGHVFISITKTNGSQSVNQVIGFYPSSDYKSVTLSPVTSKLADDGKSGQTHEYNASLTLDGWNAAEFKAFLNQLRYNSTMRYEIDAFNCANFVGSSLNAVRPGTLSSVATTGVNPLNPTELINIPWSPNGVYKSLVDLKATNSALAPKIETNVIKQGSTSKGACF</sequence>
<dbReference type="Proteomes" id="UP000426027">
    <property type="component" value="Chromosome"/>
</dbReference>
<protein>
    <submittedName>
        <fullName evidence="1">Uncharacterized protein</fullName>
    </submittedName>
</protein>
<gene>
    <name evidence="1" type="ORF">GLV81_18450</name>
</gene>
<keyword evidence="2" id="KW-1185">Reference proteome</keyword>
<name>A0A6I6GMS9_9BACT</name>
<dbReference type="PROSITE" id="PS51257">
    <property type="entry name" value="PROKAR_LIPOPROTEIN"/>
    <property type="match status" value="1"/>
</dbReference>
<accession>A0A6I6GMS9</accession>
<proteinExistence type="predicted"/>
<evidence type="ECO:0000313" key="1">
    <source>
        <dbReference type="EMBL" id="QGW29835.1"/>
    </source>
</evidence>
<reference evidence="1 2" key="1">
    <citation type="submission" date="2019-11" db="EMBL/GenBank/DDBJ databases">
        <authorList>
            <person name="Im W.T."/>
        </authorList>
    </citation>
    <scope>NUCLEOTIDE SEQUENCE [LARGE SCALE GENOMIC DNA]</scope>
    <source>
        <strain evidence="1 2">SB-02</strain>
    </source>
</reference>
<dbReference type="RefSeq" id="WP_157480391.1">
    <property type="nucleotide sequence ID" value="NZ_CP046566.1"/>
</dbReference>
<dbReference type="EMBL" id="CP046566">
    <property type="protein sequence ID" value="QGW29835.1"/>
    <property type="molecule type" value="Genomic_DNA"/>
</dbReference>
<dbReference type="AlphaFoldDB" id="A0A6I6GMS9"/>